<accession>A0A7Z7PMX3</accession>
<dbReference type="AlphaFoldDB" id="A0A7Z7PMX3"/>
<reference evidence="3 4" key="1">
    <citation type="submission" date="2017-01" db="EMBL/GenBank/DDBJ databases">
        <authorList>
            <person name="Erauso G."/>
        </authorList>
    </citation>
    <scope>NUCLEOTIDE SEQUENCE [LARGE SCALE GENOMIC DNA]</scope>
    <source>
        <strain evidence="3">MESINF1</strain>
    </source>
</reference>
<gene>
    <name evidence="3" type="ORF">MESINF_0867</name>
</gene>
<evidence type="ECO:0000313" key="4">
    <source>
        <dbReference type="Proteomes" id="UP000250796"/>
    </source>
</evidence>
<evidence type="ECO:0000313" key="3">
    <source>
        <dbReference type="EMBL" id="SSC12316.1"/>
    </source>
</evidence>
<protein>
    <submittedName>
        <fullName evidence="3">Putative membrane protein</fullName>
    </submittedName>
</protein>
<evidence type="ECO:0000259" key="2">
    <source>
        <dbReference type="Pfam" id="PF12773"/>
    </source>
</evidence>
<dbReference type="InterPro" id="IPR038587">
    <property type="entry name" value="Ribosomal_eL40_sf"/>
</dbReference>
<dbReference type="EMBL" id="LS974202">
    <property type="protein sequence ID" value="SSC12316.1"/>
    <property type="molecule type" value="Genomic_DNA"/>
</dbReference>
<dbReference type="Gene3D" id="4.10.1060.50">
    <property type="match status" value="1"/>
</dbReference>
<feature type="transmembrane region" description="Helical" evidence="1">
    <location>
        <begin position="20"/>
        <end position="43"/>
    </location>
</feature>
<dbReference type="Pfam" id="PF12773">
    <property type="entry name" value="DZR"/>
    <property type="match status" value="1"/>
</dbReference>
<keyword evidence="4" id="KW-1185">Reference proteome</keyword>
<keyword evidence="1" id="KW-1133">Transmembrane helix</keyword>
<feature type="transmembrane region" description="Helical" evidence="1">
    <location>
        <begin position="49"/>
        <end position="70"/>
    </location>
</feature>
<dbReference type="KEGG" id="minf:MESINF_0867"/>
<dbReference type="RefSeq" id="WP_169698668.1">
    <property type="nucleotide sequence ID" value="NZ_LS974202.1"/>
</dbReference>
<organism evidence="3 4">
    <name type="scientific">Mesotoga infera</name>
    <dbReference type="NCBI Taxonomy" id="1236046"/>
    <lineage>
        <taxon>Bacteria</taxon>
        <taxon>Thermotogati</taxon>
        <taxon>Thermotogota</taxon>
        <taxon>Thermotogae</taxon>
        <taxon>Kosmotogales</taxon>
        <taxon>Kosmotogaceae</taxon>
        <taxon>Mesotoga</taxon>
    </lineage>
</organism>
<sequence length="172" mass="18761">MSVSGKNSSMRSILRIAGPLFIFIGVVILIIAMVDFFSAFGSFGQPDKFYLFFLAIPFIFLGVIATSYGFMGAVARYKANELAPVAKDTINYMAEGTKDSVRTIARSIKEGISESEGAKVVCQKCGTMNASDSRFCKNCGTTLRKDKKCPDCGEQNDSEARFCDKCGFKFPA</sequence>
<name>A0A7Z7PMX3_9BACT</name>
<keyword evidence="1" id="KW-0812">Transmembrane</keyword>
<dbReference type="Proteomes" id="UP000250796">
    <property type="component" value="Chromosome MESINF"/>
</dbReference>
<dbReference type="InterPro" id="IPR025874">
    <property type="entry name" value="DZR"/>
</dbReference>
<feature type="domain" description="DZANK-type" evidence="2">
    <location>
        <begin position="122"/>
        <end position="167"/>
    </location>
</feature>
<keyword evidence="1" id="KW-0472">Membrane</keyword>
<evidence type="ECO:0000256" key="1">
    <source>
        <dbReference type="SAM" id="Phobius"/>
    </source>
</evidence>
<proteinExistence type="predicted"/>